<name>A0A160TVJ6_9ZZZZ</name>
<proteinExistence type="predicted"/>
<dbReference type="GO" id="GO:0008168">
    <property type="term" value="F:methyltransferase activity"/>
    <property type="evidence" value="ECO:0007669"/>
    <property type="project" value="UniProtKB-KW"/>
</dbReference>
<dbReference type="EC" id="2.1.2.10" evidence="2"/>
<feature type="domain" description="DUF1989" evidence="1">
    <location>
        <begin position="8"/>
        <end position="171"/>
    </location>
</feature>
<dbReference type="PANTHER" id="PTHR31527:SF0">
    <property type="entry name" value="RE64534P"/>
    <property type="match status" value="1"/>
</dbReference>
<dbReference type="GO" id="GO:0032259">
    <property type="term" value="P:methylation"/>
    <property type="evidence" value="ECO:0007669"/>
    <property type="project" value="UniProtKB-KW"/>
</dbReference>
<evidence type="ECO:0000259" key="1">
    <source>
        <dbReference type="Pfam" id="PF09347"/>
    </source>
</evidence>
<dbReference type="EMBL" id="CZRL01000106">
    <property type="protein sequence ID" value="CUS54791.1"/>
    <property type="molecule type" value="Genomic_DNA"/>
</dbReference>
<dbReference type="AlphaFoldDB" id="A0A160TVJ6"/>
<reference evidence="2" key="1">
    <citation type="submission" date="2015-10" db="EMBL/GenBank/DDBJ databases">
        <authorList>
            <person name="Gilbert D.G."/>
        </authorList>
    </citation>
    <scope>NUCLEOTIDE SEQUENCE</scope>
</reference>
<accession>A0A160TVJ6</accession>
<dbReference type="PANTHER" id="PTHR31527">
    <property type="entry name" value="RE64534P"/>
    <property type="match status" value="1"/>
</dbReference>
<protein>
    <submittedName>
        <fullName evidence="2">Urea carboxylase-related aminomethyltransferase</fullName>
        <ecNumber evidence="2">2.1.2.10</ecNumber>
    </submittedName>
</protein>
<evidence type="ECO:0000313" key="2">
    <source>
        <dbReference type="EMBL" id="CUS54791.1"/>
    </source>
</evidence>
<sequence>MPPTLTFIPPGEARAFSVPKGGLIRIINSEGNQVVDTWAFNSSSPSEFLSMAHSRSALYRLFFEPGDTLVSNRFQPILTIIQDTSPGYHDTLHAACSAESNRHYGAEHQYPNCQDNLKTIIHSREMPLQTTPCPWNLFERAIILPDGTLKDEPSLAATGDYLELSAEIDLVLVCSACPSLIGNISSGQPQGATVEIAHYR</sequence>
<dbReference type="Pfam" id="PF09347">
    <property type="entry name" value="DUF1989"/>
    <property type="match status" value="1"/>
</dbReference>
<gene>
    <name evidence="2" type="ORF">MGWOODY_XGa1781</name>
</gene>
<dbReference type="InterPro" id="IPR018959">
    <property type="entry name" value="DUF1989"/>
</dbReference>
<organism evidence="2">
    <name type="scientific">hydrothermal vent metagenome</name>
    <dbReference type="NCBI Taxonomy" id="652676"/>
    <lineage>
        <taxon>unclassified sequences</taxon>
        <taxon>metagenomes</taxon>
        <taxon>ecological metagenomes</taxon>
    </lineage>
</organism>
<dbReference type="GO" id="GO:0004047">
    <property type="term" value="F:aminomethyltransferase activity"/>
    <property type="evidence" value="ECO:0007669"/>
    <property type="project" value="UniProtKB-EC"/>
</dbReference>
<keyword evidence="2" id="KW-0808">Transferase</keyword>
<keyword evidence="2" id="KW-0489">Methyltransferase</keyword>